<evidence type="ECO:0000256" key="1">
    <source>
        <dbReference type="SAM" id="SignalP"/>
    </source>
</evidence>
<dbReference type="PROSITE" id="PS51257">
    <property type="entry name" value="PROKAR_LIPOPROTEIN"/>
    <property type="match status" value="1"/>
</dbReference>
<keyword evidence="4" id="KW-1185">Reference proteome</keyword>
<organism evidence="3 4">
    <name type="scientific">Glaciecola siphonariae</name>
    <dbReference type="NCBI Taxonomy" id="521012"/>
    <lineage>
        <taxon>Bacteria</taxon>
        <taxon>Pseudomonadati</taxon>
        <taxon>Pseudomonadota</taxon>
        <taxon>Gammaproteobacteria</taxon>
        <taxon>Alteromonadales</taxon>
        <taxon>Alteromonadaceae</taxon>
        <taxon>Glaciecola</taxon>
    </lineage>
</organism>
<comment type="caution">
    <text evidence="3">The sequence shown here is derived from an EMBL/GenBank/DDBJ whole genome shotgun (WGS) entry which is preliminary data.</text>
</comment>
<feature type="signal peptide" evidence="1">
    <location>
        <begin position="1"/>
        <end position="20"/>
    </location>
</feature>
<evidence type="ECO:0000313" key="4">
    <source>
        <dbReference type="Proteomes" id="UP001595897"/>
    </source>
</evidence>
<evidence type="ECO:0000259" key="2">
    <source>
        <dbReference type="Pfam" id="PF17680"/>
    </source>
</evidence>
<evidence type="ECO:0000313" key="3">
    <source>
        <dbReference type="EMBL" id="MFC4699748.1"/>
    </source>
</evidence>
<dbReference type="Pfam" id="PF17680">
    <property type="entry name" value="FlgO"/>
    <property type="match status" value="1"/>
</dbReference>
<protein>
    <submittedName>
        <fullName evidence="3">FlgO family outer membrane protein</fullName>
    </submittedName>
</protein>
<dbReference type="Proteomes" id="UP001595897">
    <property type="component" value="Unassembled WGS sequence"/>
</dbReference>
<feature type="chain" id="PRO_5045849484" evidence="1">
    <location>
        <begin position="21"/>
        <end position="250"/>
    </location>
</feature>
<name>A0ABV9LUW8_9ALTE</name>
<dbReference type="InterPro" id="IPR014549">
    <property type="entry name" value="FlgO"/>
</dbReference>
<feature type="domain" description="FlgO" evidence="2">
    <location>
        <begin position="111"/>
        <end position="238"/>
    </location>
</feature>
<accession>A0ABV9LUW8</accession>
<dbReference type="InterPro" id="IPR041215">
    <property type="entry name" value="FlgO_dom"/>
</dbReference>
<dbReference type="PIRSF" id="PIRSF028688">
    <property type="entry name" value="UCP_imp_028688"/>
    <property type="match status" value="1"/>
</dbReference>
<dbReference type="RefSeq" id="WP_382406562.1">
    <property type="nucleotide sequence ID" value="NZ_JBHSGU010000002.1"/>
</dbReference>
<keyword evidence="1" id="KW-0732">Signal</keyword>
<gene>
    <name evidence="3" type="ORF">ACFO4O_06220</name>
</gene>
<sequence length="250" mass="27137">MNIVKTAFACVTVVLLTGCAAGKLLMSGYTPPQTIADLMREQQNAAGGIPPEMAMTGEQYNQIDASDYASGNEHLDVTTGTADMHAMSAYHQLESFRPRFTYKSIEDYAAQLAMDLMKNRYGLSAQSRVGISSFVKLDESLQNTTVLGNQLAEYLISEMQQLGLPVVDHKLMPALEVSARGDIAFSRDVMRLSKNKVMDHVLSGTLIERANGVFVNARIISVSTNQVVSSATMLIPSFVAQAASTGYVLR</sequence>
<reference evidence="4" key="1">
    <citation type="journal article" date="2019" name="Int. J. Syst. Evol. Microbiol.">
        <title>The Global Catalogue of Microorganisms (GCM) 10K type strain sequencing project: providing services to taxonomists for standard genome sequencing and annotation.</title>
        <authorList>
            <consortium name="The Broad Institute Genomics Platform"/>
            <consortium name="The Broad Institute Genome Sequencing Center for Infectious Disease"/>
            <person name="Wu L."/>
            <person name="Ma J."/>
        </authorList>
    </citation>
    <scope>NUCLEOTIDE SEQUENCE [LARGE SCALE GENOMIC DNA]</scope>
    <source>
        <strain evidence="4">KACC 12507</strain>
    </source>
</reference>
<proteinExistence type="predicted"/>
<dbReference type="EMBL" id="JBHSGU010000002">
    <property type="protein sequence ID" value="MFC4699748.1"/>
    <property type="molecule type" value="Genomic_DNA"/>
</dbReference>